<dbReference type="SMART" id="SM00530">
    <property type="entry name" value="HTH_XRE"/>
    <property type="match status" value="1"/>
</dbReference>
<dbReference type="InterPro" id="IPR001387">
    <property type="entry name" value="Cro/C1-type_HTH"/>
</dbReference>
<proteinExistence type="predicted"/>
<evidence type="ECO:0000313" key="4">
    <source>
        <dbReference type="Proteomes" id="UP000249282"/>
    </source>
</evidence>
<dbReference type="GO" id="GO:0003677">
    <property type="term" value="F:DNA binding"/>
    <property type="evidence" value="ECO:0007669"/>
    <property type="project" value="InterPro"/>
</dbReference>
<evidence type="ECO:0000313" key="2">
    <source>
        <dbReference type="EMBL" id="MDH0657404.1"/>
    </source>
</evidence>
<dbReference type="EMBL" id="JAOCDR010000055">
    <property type="protein sequence ID" value="MDH0657404.1"/>
    <property type="molecule type" value="Genomic_DNA"/>
</dbReference>
<dbReference type="Proteomes" id="UP001161099">
    <property type="component" value="Unassembled WGS sequence"/>
</dbReference>
<gene>
    <name evidence="3" type="ORF">DI542_18040</name>
    <name evidence="2" type="ORF">N5D11_15020</name>
</gene>
<dbReference type="Proteomes" id="UP000249282">
    <property type="component" value="Unassembled WGS sequence"/>
</dbReference>
<accession>A0A0W8GWT8</accession>
<dbReference type="PROSITE" id="PS50943">
    <property type="entry name" value="HTH_CROC1"/>
    <property type="match status" value="1"/>
</dbReference>
<dbReference type="Pfam" id="PF01381">
    <property type="entry name" value="HTH_3"/>
    <property type="match status" value="1"/>
</dbReference>
<dbReference type="RefSeq" id="WP_005180668.1">
    <property type="nucleotide sequence ID" value="NZ_CANLDV010000066.1"/>
</dbReference>
<reference evidence="3 4" key="1">
    <citation type="submission" date="2017-11" db="EMBL/GenBank/DDBJ databases">
        <title>Infants hospitalized years apart are colonized by the same room-sourced microbial strains.</title>
        <authorList>
            <person name="Brooks B."/>
            <person name="Olm M.R."/>
            <person name="Firek B.A."/>
            <person name="Baker R."/>
            <person name="Thomas B.C."/>
            <person name="Morowitz M.J."/>
            <person name="Banfield J.F."/>
        </authorList>
    </citation>
    <scope>NUCLEOTIDE SEQUENCE [LARGE SCALE GENOMIC DNA]</scope>
    <source>
        <strain evidence="3">S2_003_000_R3_20</strain>
    </source>
</reference>
<dbReference type="EMBL" id="QFQJ01000184">
    <property type="protein sequence ID" value="PZQ83773.1"/>
    <property type="molecule type" value="Genomic_DNA"/>
</dbReference>
<sequence>MSSIHDPRYKQLIDKLIRIRELKEVTQVELASRLKKPQSYVAKIENLDRRIDILELMDWLECLNSNIYEFLK</sequence>
<evidence type="ECO:0000259" key="1">
    <source>
        <dbReference type="PROSITE" id="PS50943"/>
    </source>
</evidence>
<dbReference type="CDD" id="cd00093">
    <property type="entry name" value="HTH_XRE"/>
    <property type="match status" value="1"/>
</dbReference>
<reference evidence="2" key="2">
    <citation type="submission" date="2022-09" db="EMBL/GenBank/DDBJ databases">
        <title>Intensive care unit water sources are persistently colonized with multi-drug resistant bacteria and are the site of extensive horizontal gene transfer of antibiotic resistance genes.</title>
        <authorList>
            <person name="Diorio-Toth L."/>
        </authorList>
    </citation>
    <scope>NUCLEOTIDE SEQUENCE</scope>
    <source>
        <strain evidence="2">GD03851</strain>
    </source>
</reference>
<organism evidence="3 4">
    <name type="scientific">Acinetobacter johnsonii</name>
    <dbReference type="NCBI Taxonomy" id="40214"/>
    <lineage>
        <taxon>Bacteria</taxon>
        <taxon>Pseudomonadati</taxon>
        <taxon>Pseudomonadota</taxon>
        <taxon>Gammaproteobacteria</taxon>
        <taxon>Moraxellales</taxon>
        <taxon>Moraxellaceae</taxon>
        <taxon>Acinetobacter</taxon>
    </lineage>
</organism>
<dbReference type="AlphaFoldDB" id="A0A0W8GWT8"/>
<dbReference type="Gene3D" id="1.10.260.40">
    <property type="entry name" value="lambda repressor-like DNA-binding domains"/>
    <property type="match status" value="1"/>
</dbReference>
<name>A0A0W8GWT8_ACIJO</name>
<dbReference type="InterPro" id="IPR010982">
    <property type="entry name" value="Lambda_DNA-bd_dom_sf"/>
</dbReference>
<feature type="domain" description="HTH cro/C1-type" evidence="1">
    <location>
        <begin position="16"/>
        <end position="70"/>
    </location>
</feature>
<dbReference type="SUPFAM" id="SSF47413">
    <property type="entry name" value="lambda repressor-like DNA-binding domains"/>
    <property type="match status" value="1"/>
</dbReference>
<evidence type="ECO:0000313" key="3">
    <source>
        <dbReference type="EMBL" id="PZQ83773.1"/>
    </source>
</evidence>
<comment type="caution">
    <text evidence="3">The sequence shown here is derived from an EMBL/GenBank/DDBJ whole genome shotgun (WGS) entry which is preliminary data.</text>
</comment>
<protein>
    <submittedName>
        <fullName evidence="2">Helix-turn-helix transcriptional regulator</fullName>
    </submittedName>
    <submittedName>
        <fullName evidence="3">XRE family transcriptional regulator</fullName>
    </submittedName>
</protein>